<proteinExistence type="predicted"/>
<feature type="compositionally biased region" description="Basic and acidic residues" evidence="1">
    <location>
        <begin position="2118"/>
        <end position="2130"/>
    </location>
</feature>
<dbReference type="Pfam" id="PF12920">
    <property type="entry name" value="TcdA_TcdB_pore"/>
    <property type="match status" value="3"/>
</dbReference>
<name>A0A5S9QRF2_9GAMM</name>
<feature type="compositionally biased region" description="Polar residues" evidence="1">
    <location>
        <begin position="1"/>
        <end position="25"/>
    </location>
</feature>
<feature type="region of interest" description="Disordered" evidence="1">
    <location>
        <begin position="1"/>
        <end position="36"/>
    </location>
</feature>
<feature type="region of interest" description="Disordered" evidence="1">
    <location>
        <begin position="516"/>
        <end position="541"/>
    </location>
</feature>
<evidence type="ECO:0000313" key="4">
    <source>
        <dbReference type="Proteomes" id="UP000434580"/>
    </source>
</evidence>
<protein>
    <recommendedName>
        <fullName evidence="2">TcdA/TcdB toxin pore forming domain-containing protein</fullName>
    </recommendedName>
</protein>
<dbReference type="Proteomes" id="UP000434580">
    <property type="component" value="Unassembled WGS sequence"/>
</dbReference>
<dbReference type="EMBL" id="CACSII010000021">
    <property type="protein sequence ID" value="CAA0120818.1"/>
    <property type="molecule type" value="Genomic_DNA"/>
</dbReference>
<feature type="region of interest" description="Disordered" evidence="1">
    <location>
        <begin position="355"/>
        <end position="377"/>
    </location>
</feature>
<feature type="region of interest" description="Disordered" evidence="1">
    <location>
        <begin position="2118"/>
        <end position="2145"/>
    </location>
</feature>
<feature type="domain" description="TcdA/TcdB toxin pore forming" evidence="2">
    <location>
        <begin position="923"/>
        <end position="1139"/>
    </location>
</feature>
<feature type="compositionally biased region" description="Low complexity" evidence="1">
    <location>
        <begin position="60"/>
        <end position="69"/>
    </location>
</feature>
<feature type="domain" description="TcdA/TcdB toxin pore forming" evidence="2">
    <location>
        <begin position="462"/>
        <end position="709"/>
    </location>
</feature>
<organism evidence="3 4">
    <name type="scientific">BD1-7 clade bacterium</name>
    <dbReference type="NCBI Taxonomy" id="2029982"/>
    <lineage>
        <taxon>Bacteria</taxon>
        <taxon>Pseudomonadati</taxon>
        <taxon>Pseudomonadota</taxon>
        <taxon>Gammaproteobacteria</taxon>
        <taxon>Cellvibrionales</taxon>
        <taxon>Spongiibacteraceae</taxon>
        <taxon>BD1-7 clade</taxon>
    </lineage>
</organism>
<evidence type="ECO:0000313" key="3">
    <source>
        <dbReference type="EMBL" id="CAA0120818.1"/>
    </source>
</evidence>
<gene>
    <name evidence="3" type="ORF">DPBNPPHM_02616</name>
</gene>
<dbReference type="InterPro" id="IPR024769">
    <property type="entry name" value="TcdA/TcdB_pore_forming"/>
</dbReference>
<evidence type="ECO:0000259" key="2">
    <source>
        <dbReference type="Pfam" id="PF12920"/>
    </source>
</evidence>
<feature type="domain" description="TcdA/TcdB toxin pore forming" evidence="2">
    <location>
        <begin position="711"/>
        <end position="881"/>
    </location>
</feature>
<sequence length="2145" mass="230383">MTSSADINNTHSNSNAKDQSVSERQAVSPAGPGSVYIPVVLRSHPADSLTLFGDDDQAKEPSSLPSSETPEFDQALRPDAALLSSTDLLQTFNQLSTAVSQDGASVSVDDLSGFATRQLNALLAQPNSDSYQSYVDALRTYTQKLTDSQPKQANSLIAGIEQAYSVNNQTAVYFKTFGKDTIVSLGKAFGDDLQRLDALQQKSLENIIAISADTDLPNDPSQVLDRIRNGTFLKALDESSLSDDQKQQATANAELAQSFDALQQDELLQLKQWSKSLQGLGIIDKASTNIKDLMQAVEDEDPDTFEGLDEEASNALSRGFSLLRRELAVFNKAATKELLDQQKHLSQDERAGLAGLASDEKAPVDGSTEPNTQKIGISPEKLQQVLADTQTARSGSGYQQALAAQRGKALAERFERVVGELQKDNGLLDGGAENNAASGAIDGSIESGVENGIDGKSLGDVKPVPILQTLAESPEGGFDIDFVDADGNRKTVHTDDTVFKDVNDLIQKGVEENVATGAFDSSGLPSPTQGRSETESAVPEGESVSSLNTAFAFQALFGFFQNRLTAKETGTTELANVLKVHEYVNLARVGYGVAVDVGQAVKLVKQLNASATGVETGLAEAGKSVGSAVAETLATGADAVFGAISAGFDIYELTKAQTTREKAIIGTQLGFDTTSTVVGAGAIASGITGVVASSVEASATAAAAVATGIETAEAAATAATAAAVGSAAAALGTAFSIGGSLFAGLGIGIVGLVDTFTKIASDVDNVGRYFYSIGRTYKTGGFVKDKNTGIVRAVGTGAIDSINLNTGDVTYADQLIDASGSNVFFPEDDFKAAPIDIPKALGLGKTEFITSLPFAKTIVLPVGVPADRISYGYNLDPGITTNYYKHVKTGAIHGGLDWGVTVTGPTRKDFFDDHSNPGDQAQLGFEVAREIGNAGQPFHFDIYNGTEWAIQHVDVKYKASHAVNVTIGVHDRTLVIPTIPDAFVHKLYYNLYGSGGNYTLVLSNNAAINAYQKGGKPSTWVLSEQNLQNRATQVTDHGIHVGSAYIGFQNPDQQTVLIPTTSDGDVFKVDFDARNTFALYVNGEGFDAKNHKGNGQPREGLVQHLKSLDEGHQLRAYTRITHYHDESGHTDPLAIYSRRNGHILTPVGAADNDLLFLDRQDQTVIRLDQTLTSEPSSYPLPLFNGDSHLDGIGGKKVIVLQMTHTLPGGHKAHFIFTDSPTGFVLQRIQTDQALVDQFAKEGAASSNVLSSIENAFASPVQLAGWVTIAGDNNKESITLRSRDGWLFAPQQDADVFTPLVAHGTEQTHWVDGGAHGLHGKVYFEDRDITTIDQAQNLIAHQKASGDYDVSTLRFEEWGNKAKGTLGDFLGKNARLNTGDADHWHDNAIHQLNGSIYLTKGDHQLKLWHDQGIRLRLGGQDLYQNNNWDNWKYPQDLSFHAVKDGYYKLDILYYERHGGAILDLKVDGTDLNQAMLNGPKEAEGLAGKSTTDDAAPAHLLALDQRSGRLITTDADGHSQTVILGKKGDIGISQKVIDTQETTSGYRVTTDDGLTWLVDQSGQNNLVDVGKNWITAHQSDWQQDLTHLLAEQTSATSIAGNAKTPIIDIHGFQVDTDHARTLQIQHWNTQKADIHAKIFAQKPIYPAAKADPEGFKQALRDSYNLTVHEVLKIPDHYESADAHLKPLKAFYDPRSQQLVFANDAERSEQLSLIDTATEPGTALLYDDQKKQLISQKIPTAAQIAASFNGLTLTTNDDREDTNKYINHGKVLFEGHTAQLIRYVDDAYQITTGDGREFRLLKSGPQLIGVTDDWLQKNNQKIGDDYPTSKAVAVFDTRVVGVQATLHESEGLRAVAGWVLPGRNNGYFQTKDLPTQNNLRILGYNDVYDDIYATTFNDKTATEDIYRLTTNGPAEKMGTFGIAKIYGSGDDKTLLLSTAGSAETLQIPAVDGVANLLLATEDGAEVFNVNNDALASYQHIIINSGADAGAKGDIVNFQGVLNARSLVATLDKDNLVLVDNTTGHTLEFDHVASAAGKTADDNIVIRSLGLPDLQIDSIVHAVKVANDNHHAEVPLKHLYLNAIKNATLNPAASTDVSASAKPGNEDVDRLVQAMAAMKGSDDVDLKADNHLTDRNNNNLTDDPHSHGA</sequence>
<evidence type="ECO:0000256" key="1">
    <source>
        <dbReference type="SAM" id="MobiDB-lite"/>
    </source>
</evidence>
<feature type="region of interest" description="Disordered" evidence="1">
    <location>
        <begin position="48"/>
        <end position="72"/>
    </location>
</feature>
<accession>A0A5S9QRF2</accession>
<dbReference type="OrthoDB" id="9790247at2"/>
<reference evidence="3 4" key="1">
    <citation type="submission" date="2019-11" db="EMBL/GenBank/DDBJ databases">
        <authorList>
            <person name="Holert J."/>
        </authorList>
    </citation>
    <scope>NUCLEOTIDE SEQUENCE [LARGE SCALE GENOMIC DNA]</scope>
    <source>
        <strain evidence="3">BC5_2</strain>
    </source>
</reference>